<dbReference type="InterPro" id="IPR040108">
    <property type="entry name" value="Laa1/Sip1/HEATR5"/>
</dbReference>
<evidence type="ECO:0000313" key="1">
    <source>
        <dbReference type="EMBL" id="VUZ52739.1"/>
    </source>
</evidence>
<dbReference type="GO" id="GO:0005829">
    <property type="term" value="C:cytosol"/>
    <property type="evidence" value="ECO:0007669"/>
    <property type="project" value="GOC"/>
</dbReference>
<feature type="non-terminal residue" evidence="1">
    <location>
        <position position="175"/>
    </location>
</feature>
<dbReference type="PANTHER" id="PTHR21663">
    <property type="entry name" value="HYPOTHETICAL HEAT DOMAIN-CONTAINING"/>
    <property type="match status" value="1"/>
</dbReference>
<keyword evidence="2" id="KW-1185">Reference proteome</keyword>
<dbReference type="AlphaFoldDB" id="A0A564Z0B6"/>
<feature type="non-terminal residue" evidence="1">
    <location>
        <position position="1"/>
    </location>
</feature>
<organism evidence="1 2">
    <name type="scientific">Hymenolepis diminuta</name>
    <name type="common">Rat tapeworm</name>
    <dbReference type="NCBI Taxonomy" id="6216"/>
    <lineage>
        <taxon>Eukaryota</taxon>
        <taxon>Metazoa</taxon>
        <taxon>Spiralia</taxon>
        <taxon>Lophotrochozoa</taxon>
        <taxon>Platyhelminthes</taxon>
        <taxon>Cestoda</taxon>
        <taxon>Eucestoda</taxon>
        <taxon>Cyclophyllidea</taxon>
        <taxon>Hymenolepididae</taxon>
        <taxon>Hymenolepis</taxon>
    </lineage>
</organism>
<name>A0A564Z0B6_HYMDI</name>
<dbReference type="PANTHER" id="PTHR21663:SF0">
    <property type="entry name" value="HEAT REPEAT-CONTAINING PROTEIN 5B"/>
    <property type="match status" value="1"/>
</dbReference>
<accession>A0A564Z0B6</accession>
<protein>
    <submittedName>
        <fullName evidence="1">Uncharacterized protein</fullName>
    </submittedName>
</protein>
<dbReference type="GO" id="GO:0006897">
    <property type="term" value="P:endocytosis"/>
    <property type="evidence" value="ECO:0007669"/>
    <property type="project" value="TreeGrafter"/>
</dbReference>
<evidence type="ECO:0000313" key="2">
    <source>
        <dbReference type="Proteomes" id="UP000321570"/>
    </source>
</evidence>
<proteinExistence type="predicted"/>
<dbReference type="GO" id="GO:0042147">
    <property type="term" value="P:retrograde transport, endosome to Golgi"/>
    <property type="evidence" value="ECO:0007669"/>
    <property type="project" value="TreeGrafter"/>
</dbReference>
<reference evidence="1 2" key="1">
    <citation type="submission" date="2019-07" db="EMBL/GenBank/DDBJ databases">
        <authorList>
            <person name="Jastrzebski P J."/>
            <person name="Paukszto L."/>
            <person name="Jastrzebski P J."/>
        </authorList>
    </citation>
    <scope>NUCLEOTIDE SEQUENCE [LARGE SCALE GENOMIC DNA]</scope>
    <source>
        <strain evidence="1 2">WMS-il1</strain>
    </source>
</reference>
<dbReference type="EMBL" id="CABIJS010000521">
    <property type="protein sequence ID" value="VUZ52739.1"/>
    <property type="molecule type" value="Genomic_DNA"/>
</dbReference>
<dbReference type="GO" id="GO:0005794">
    <property type="term" value="C:Golgi apparatus"/>
    <property type="evidence" value="ECO:0007669"/>
    <property type="project" value="TreeGrafter"/>
</dbReference>
<gene>
    <name evidence="1" type="ORF">WMSIL1_LOCUS11156</name>
</gene>
<dbReference type="GO" id="GO:0030139">
    <property type="term" value="C:endocytic vesicle"/>
    <property type="evidence" value="ECO:0007669"/>
    <property type="project" value="TreeGrafter"/>
</dbReference>
<dbReference type="GO" id="GO:0008104">
    <property type="term" value="P:intracellular protein localization"/>
    <property type="evidence" value="ECO:0007669"/>
    <property type="project" value="TreeGrafter"/>
</dbReference>
<dbReference type="Proteomes" id="UP000321570">
    <property type="component" value="Unassembled WGS sequence"/>
</dbReference>
<dbReference type="GO" id="GO:0016020">
    <property type="term" value="C:membrane"/>
    <property type="evidence" value="ECO:0007669"/>
    <property type="project" value="TreeGrafter"/>
</dbReference>
<sequence length="175" mass="19080">GFNVLLRELVAEFTLTDSSSTTAVCLTGLLGQSEDSVVLNSWCQASDQQIIEDSIEQHNYCCPGSIGNDTAYLFLREGLVTAISSDSFTVNYSQNLILEGQPEATSMSPRRQASARLASMGDDTSAYTIPDNPLQDHINPHHHRQGPPVLASQVIEAAIDLFGIVFPFVSTRHRI</sequence>